<sequence length="131" mass="15020">MHYNDTQIQILNDVKEFARVAIINGSYDEETISTLDQSIQEHFTLDQFIDLMFYLDNPSVSNIGSDTSARMGCFWCNETISEGPCHLNGYGVVVKTITFRKRRVFIGWSNGEADVPCSDSEIWDQYDDIFN</sequence>
<gene>
    <name evidence="1" type="ORF">GCM10022292_24820</name>
</gene>
<proteinExistence type="predicted"/>
<dbReference type="RefSeq" id="WP_344715113.1">
    <property type="nucleotide sequence ID" value="NZ_BAABCB010000020.1"/>
</dbReference>
<evidence type="ECO:0000313" key="1">
    <source>
        <dbReference type="EMBL" id="GAA4244789.1"/>
    </source>
</evidence>
<organism evidence="1 2">
    <name type="scientific">Winogradskyella damuponensis</name>
    <dbReference type="NCBI Taxonomy" id="943939"/>
    <lineage>
        <taxon>Bacteria</taxon>
        <taxon>Pseudomonadati</taxon>
        <taxon>Bacteroidota</taxon>
        <taxon>Flavobacteriia</taxon>
        <taxon>Flavobacteriales</taxon>
        <taxon>Flavobacteriaceae</taxon>
        <taxon>Winogradskyella</taxon>
    </lineage>
</organism>
<reference evidence="2" key="1">
    <citation type="journal article" date="2019" name="Int. J. Syst. Evol. Microbiol.">
        <title>The Global Catalogue of Microorganisms (GCM) 10K type strain sequencing project: providing services to taxonomists for standard genome sequencing and annotation.</title>
        <authorList>
            <consortium name="The Broad Institute Genomics Platform"/>
            <consortium name="The Broad Institute Genome Sequencing Center for Infectious Disease"/>
            <person name="Wu L."/>
            <person name="Ma J."/>
        </authorList>
    </citation>
    <scope>NUCLEOTIDE SEQUENCE [LARGE SCALE GENOMIC DNA]</scope>
    <source>
        <strain evidence="2">JCM 17633</strain>
    </source>
</reference>
<protein>
    <submittedName>
        <fullName evidence="1">Uncharacterized protein</fullName>
    </submittedName>
</protein>
<evidence type="ECO:0000313" key="2">
    <source>
        <dbReference type="Proteomes" id="UP001501682"/>
    </source>
</evidence>
<name>A0ABP8CXZ8_9FLAO</name>
<keyword evidence="2" id="KW-1185">Reference proteome</keyword>
<comment type="caution">
    <text evidence="1">The sequence shown here is derived from an EMBL/GenBank/DDBJ whole genome shotgun (WGS) entry which is preliminary data.</text>
</comment>
<dbReference type="EMBL" id="BAABCB010000020">
    <property type="protein sequence ID" value="GAA4244789.1"/>
    <property type="molecule type" value="Genomic_DNA"/>
</dbReference>
<accession>A0ABP8CXZ8</accession>
<dbReference type="Proteomes" id="UP001501682">
    <property type="component" value="Unassembled WGS sequence"/>
</dbReference>